<evidence type="ECO:0000256" key="2">
    <source>
        <dbReference type="SAM" id="Phobius"/>
    </source>
</evidence>
<dbReference type="EMBL" id="GG698912">
    <property type="protein sequence ID" value="EEU39342.1"/>
    <property type="molecule type" value="Genomic_DNA"/>
</dbReference>
<protein>
    <submittedName>
        <fullName evidence="3">Uncharacterized protein</fullName>
    </submittedName>
</protein>
<gene>
    <name evidence="3" type="ORF">NECHADRAFT_81445</name>
</gene>
<feature type="transmembrane region" description="Helical" evidence="2">
    <location>
        <begin position="115"/>
        <end position="138"/>
    </location>
</feature>
<keyword evidence="2" id="KW-1133">Transmembrane helix</keyword>
<evidence type="ECO:0000313" key="4">
    <source>
        <dbReference type="Proteomes" id="UP000005206"/>
    </source>
</evidence>
<dbReference type="GeneID" id="9673495"/>
<dbReference type="HOGENOM" id="CLU_1294721_0_0_1"/>
<keyword evidence="2" id="KW-0472">Membrane</keyword>
<dbReference type="KEGG" id="nhe:NECHADRAFT_81445"/>
<dbReference type="RefSeq" id="XP_003045055.1">
    <property type="nucleotide sequence ID" value="XM_003045009.1"/>
</dbReference>
<evidence type="ECO:0000256" key="1">
    <source>
        <dbReference type="SAM" id="MobiDB-lite"/>
    </source>
</evidence>
<dbReference type="Proteomes" id="UP000005206">
    <property type="component" value="Chromosome 6"/>
</dbReference>
<dbReference type="InParanoid" id="C7Z921"/>
<organism evidence="3 4">
    <name type="scientific">Fusarium vanettenii (strain ATCC MYA-4622 / CBS 123669 / FGSC 9596 / NRRL 45880 / 77-13-4)</name>
    <name type="common">Fusarium solani subsp. pisi</name>
    <dbReference type="NCBI Taxonomy" id="660122"/>
    <lineage>
        <taxon>Eukaryota</taxon>
        <taxon>Fungi</taxon>
        <taxon>Dikarya</taxon>
        <taxon>Ascomycota</taxon>
        <taxon>Pezizomycotina</taxon>
        <taxon>Sordariomycetes</taxon>
        <taxon>Hypocreomycetidae</taxon>
        <taxon>Hypocreales</taxon>
        <taxon>Nectriaceae</taxon>
        <taxon>Fusarium</taxon>
        <taxon>Fusarium solani species complex</taxon>
        <taxon>Fusarium vanettenii</taxon>
    </lineage>
</organism>
<keyword evidence="2" id="KW-0812">Transmembrane</keyword>
<reference evidence="3 4" key="1">
    <citation type="journal article" date="2009" name="PLoS Genet.">
        <title>The genome of Nectria haematococca: contribution of supernumerary chromosomes to gene expansion.</title>
        <authorList>
            <person name="Coleman J.J."/>
            <person name="Rounsley S.D."/>
            <person name="Rodriguez-Carres M."/>
            <person name="Kuo A."/>
            <person name="Wasmann C.C."/>
            <person name="Grimwood J."/>
            <person name="Schmutz J."/>
            <person name="Taga M."/>
            <person name="White G.J."/>
            <person name="Zhou S."/>
            <person name="Schwartz D.C."/>
            <person name="Freitag M."/>
            <person name="Ma L.J."/>
            <person name="Danchin E.G."/>
            <person name="Henrissat B."/>
            <person name="Coutinho P.M."/>
            <person name="Nelson D.R."/>
            <person name="Straney D."/>
            <person name="Napoli C.A."/>
            <person name="Barker B.M."/>
            <person name="Gribskov M."/>
            <person name="Rep M."/>
            <person name="Kroken S."/>
            <person name="Molnar I."/>
            <person name="Rensing C."/>
            <person name="Kennell J.C."/>
            <person name="Zamora J."/>
            <person name="Farman M.L."/>
            <person name="Selker E.U."/>
            <person name="Salamov A."/>
            <person name="Shapiro H."/>
            <person name="Pangilinan J."/>
            <person name="Lindquist E."/>
            <person name="Lamers C."/>
            <person name="Grigoriev I.V."/>
            <person name="Geiser D.M."/>
            <person name="Covert S.F."/>
            <person name="Temporini E."/>
            <person name="Vanetten H.D."/>
        </authorList>
    </citation>
    <scope>NUCLEOTIDE SEQUENCE [LARGE SCALE GENOMIC DNA]</scope>
    <source>
        <strain evidence="4">ATCC MYA-4622 / CBS 123669 / FGSC 9596 / NRRL 45880 / 77-13-4</strain>
    </source>
</reference>
<keyword evidence="4" id="KW-1185">Reference proteome</keyword>
<dbReference type="AlphaFoldDB" id="C7Z921"/>
<dbReference type="VEuPathDB" id="FungiDB:NECHADRAFT_81445"/>
<accession>C7Z921</accession>
<name>C7Z921_FUSV7</name>
<evidence type="ECO:0000313" key="3">
    <source>
        <dbReference type="EMBL" id="EEU39342.1"/>
    </source>
</evidence>
<feature type="region of interest" description="Disordered" evidence="1">
    <location>
        <begin position="145"/>
        <end position="213"/>
    </location>
</feature>
<proteinExistence type="predicted"/>
<dbReference type="PROSITE" id="PS51257">
    <property type="entry name" value="PROKAR_LIPOPROTEIN"/>
    <property type="match status" value="1"/>
</dbReference>
<sequence>MWPGRDFHQGSVRNRNVLKLSPMLTLSVSGCLSSRSGTGSHVVRGLQQQVASVSTQRLAQTPLTYGADKSTRQVQRNPTENSKMNWAYRRLDREYNELLQAYHKLLHSNSVIRKFAYGSVFLAMCGGGVLGLCIYCWLSGRRKPGKNGQSTSGGPGDGPGSVELQPLTSPGRAVVRGEEERGLLPRYRSRDAAPRYSVTDPNTQRPETPWSMV</sequence>
<dbReference type="OrthoDB" id="5022799at2759"/>
<feature type="compositionally biased region" description="Basic and acidic residues" evidence="1">
    <location>
        <begin position="175"/>
        <end position="193"/>
    </location>
</feature>